<sequence length="92" mass="10626">MADPETTDENTPRRRITILGREIPLPESRGKRIALGIGLTFLGFLGFLPILGFWMIPVGLLVLSYEFALVRRYRRKGAVKLGRWWQRNGKRD</sequence>
<protein>
    <submittedName>
        <fullName evidence="2">Uncharacterized protein</fullName>
    </submittedName>
</protein>
<keyword evidence="1" id="KW-0812">Transmembrane</keyword>
<comment type="caution">
    <text evidence="2">The sequence shown here is derived from an EMBL/GenBank/DDBJ whole genome shotgun (WGS) entry which is preliminary data.</text>
</comment>
<keyword evidence="3" id="KW-1185">Reference proteome</keyword>
<keyword evidence="1" id="KW-0472">Membrane</keyword>
<dbReference type="STRING" id="1192868.GCA_000304395_00782"/>
<dbReference type="RefSeq" id="WP_019170489.1">
    <property type="nucleotide sequence ID" value="NZ_QGGG01000003.1"/>
</dbReference>
<dbReference type="AlphaFoldDB" id="A0A316CAS1"/>
<dbReference type="Proteomes" id="UP000245396">
    <property type="component" value="Unassembled WGS sequence"/>
</dbReference>
<evidence type="ECO:0000313" key="3">
    <source>
        <dbReference type="Proteomes" id="UP000245396"/>
    </source>
</evidence>
<name>A0A316CAS1_PSESE</name>
<gene>
    <name evidence="2" type="ORF">C7441_1038</name>
</gene>
<accession>A0A316CAS1</accession>
<evidence type="ECO:0000256" key="1">
    <source>
        <dbReference type="SAM" id="Phobius"/>
    </source>
</evidence>
<dbReference type="EMBL" id="QGGG01000003">
    <property type="protein sequence ID" value="PWJ85157.1"/>
    <property type="molecule type" value="Genomic_DNA"/>
</dbReference>
<reference evidence="2 3" key="1">
    <citation type="submission" date="2018-05" db="EMBL/GenBank/DDBJ databases">
        <title>Genomic Encyclopedia of Type Strains, Phase IV (KMG-IV): sequencing the most valuable type-strain genomes for metagenomic binning, comparative biology and taxonomic classification.</title>
        <authorList>
            <person name="Goeker M."/>
        </authorList>
    </citation>
    <scope>NUCLEOTIDE SEQUENCE [LARGE SCALE GENOMIC DNA]</scope>
    <source>
        <strain evidence="2 3">DSM 6986</strain>
    </source>
</reference>
<feature type="transmembrane region" description="Helical" evidence="1">
    <location>
        <begin position="33"/>
        <end position="65"/>
    </location>
</feature>
<organism evidence="2 3">
    <name type="scientific">Pseudaminobacter salicylatoxidans</name>
    <dbReference type="NCBI Taxonomy" id="93369"/>
    <lineage>
        <taxon>Bacteria</taxon>
        <taxon>Pseudomonadati</taxon>
        <taxon>Pseudomonadota</taxon>
        <taxon>Alphaproteobacteria</taxon>
        <taxon>Hyphomicrobiales</taxon>
        <taxon>Phyllobacteriaceae</taxon>
        <taxon>Pseudaminobacter</taxon>
    </lineage>
</organism>
<evidence type="ECO:0000313" key="2">
    <source>
        <dbReference type="EMBL" id="PWJ85157.1"/>
    </source>
</evidence>
<keyword evidence="1" id="KW-1133">Transmembrane helix</keyword>
<dbReference type="OrthoDB" id="5959103at2"/>
<proteinExistence type="predicted"/>